<dbReference type="InterPro" id="IPR036397">
    <property type="entry name" value="RNaseH_sf"/>
</dbReference>
<dbReference type="Pfam" id="PF13358">
    <property type="entry name" value="DDE_3"/>
    <property type="match status" value="1"/>
</dbReference>
<proteinExistence type="predicted"/>
<dbReference type="Gene3D" id="3.30.420.10">
    <property type="entry name" value="Ribonuclease H-like superfamily/Ribonuclease H"/>
    <property type="match status" value="1"/>
</dbReference>
<dbReference type="Proteomes" id="UP000469452">
    <property type="component" value="Unassembled WGS sequence"/>
</dbReference>
<dbReference type="EMBL" id="VJMI01012772">
    <property type="protein sequence ID" value="KAF0749360.1"/>
    <property type="molecule type" value="Genomic_DNA"/>
</dbReference>
<gene>
    <name evidence="2" type="ORF">AaE_007066</name>
</gene>
<dbReference type="GO" id="GO:0003676">
    <property type="term" value="F:nucleic acid binding"/>
    <property type="evidence" value="ECO:0007669"/>
    <property type="project" value="InterPro"/>
</dbReference>
<dbReference type="VEuPathDB" id="FungiDB:H257_16916"/>
<dbReference type="InterPro" id="IPR038717">
    <property type="entry name" value="Tc1-like_DDE_dom"/>
</dbReference>
<feature type="non-terminal residue" evidence="2">
    <location>
        <position position="1"/>
    </location>
</feature>
<reference evidence="2 3" key="1">
    <citation type="submission" date="2019-06" db="EMBL/GenBank/DDBJ databases">
        <title>Genomics analysis of Aphanomyces spp. identifies a new class of oomycete effector associated with host adaptation.</title>
        <authorList>
            <person name="Gaulin E."/>
        </authorList>
    </citation>
    <scope>NUCLEOTIDE SEQUENCE [LARGE SCALE GENOMIC DNA]</scope>
    <source>
        <strain evidence="2 3">E</strain>
    </source>
</reference>
<evidence type="ECO:0000313" key="3">
    <source>
        <dbReference type="Proteomes" id="UP000469452"/>
    </source>
</evidence>
<comment type="caution">
    <text evidence="2">The sequence shown here is derived from an EMBL/GenBank/DDBJ whole genome shotgun (WGS) entry which is preliminary data.</text>
</comment>
<name>A0A6A5AF91_APHAT</name>
<feature type="domain" description="Tc1-like transposase DDE" evidence="1">
    <location>
        <begin position="34"/>
        <end position="146"/>
    </location>
</feature>
<evidence type="ECO:0000259" key="1">
    <source>
        <dbReference type="Pfam" id="PF13358"/>
    </source>
</evidence>
<evidence type="ECO:0000313" key="2">
    <source>
        <dbReference type="EMBL" id="KAF0749360.1"/>
    </source>
</evidence>
<accession>A0A6A5AF91</accession>
<dbReference type="AlphaFoldDB" id="A0A6A5AF91"/>
<organism evidence="2 3">
    <name type="scientific">Aphanomyces astaci</name>
    <name type="common">Crayfish plague agent</name>
    <dbReference type="NCBI Taxonomy" id="112090"/>
    <lineage>
        <taxon>Eukaryota</taxon>
        <taxon>Sar</taxon>
        <taxon>Stramenopiles</taxon>
        <taxon>Oomycota</taxon>
        <taxon>Saprolegniomycetes</taxon>
        <taxon>Saprolegniales</taxon>
        <taxon>Verrucalvaceae</taxon>
        <taxon>Aphanomyces</taxon>
    </lineage>
</organism>
<protein>
    <recommendedName>
        <fullName evidence="1">Tc1-like transposase DDE domain-containing protein</fullName>
    </recommendedName>
</protein>
<sequence>LTRKVLERRVRESADLELRDYYSRLSPYYSYPDQLVFVDETSKDGRDSFRKYAWSKRNKKAIIELPFTPGQRVSALAAFTKSAFLAWDYVDEFLGTFDCATFHGVMVKNILSYLNPWPLRRSILILDNAKNHMYKELQDAVHSRGALLYFFVAIFSEKCFLV</sequence>